<reference evidence="2 3" key="1">
    <citation type="submission" date="2021-06" db="EMBL/GenBank/DDBJ databases">
        <authorList>
            <person name="Sun Q."/>
            <person name="Li D."/>
        </authorList>
    </citation>
    <scope>NUCLEOTIDE SEQUENCE [LARGE SCALE GENOMIC DNA]</scope>
    <source>
        <strain evidence="2 3">MSJ-40</strain>
    </source>
</reference>
<dbReference type="SMART" id="SM00899">
    <property type="entry name" value="FeoA"/>
    <property type="match status" value="1"/>
</dbReference>
<dbReference type="RefSeq" id="WP_216519767.1">
    <property type="nucleotide sequence ID" value="NZ_JAHLPM010000009.1"/>
</dbReference>
<evidence type="ECO:0000313" key="3">
    <source>
        <dbReference type="Proteomes" id="UP000749471"/>
    </source>
</evidence>
<dbReference type="PANTHER" id="PTHR42954">
    <property type="entry name" value="FE(2+) TRANSPORT PROTEIN A"/>
    <property type="match status" value="1"/>
</dbReference>
<accession>A0ABS6E6J8</accession>
<feature type="domain" description="Ferrous iron transporter FeoA-like" evidence="1">
    <location>
        <begin position="8"/>
        <end position="79"/>
    </location>
</feature>
<evidence type="ECO:0000259" key="1">
    <source>
        <dbReference type="SMART" id="SM00899"/>
    </source>
</evidence>
<dbReference type="InterPro" id="IPR052713">
    <property type="entry name" value="FeoA"/>
</dbReference>
<dbReference type="PANTHER" id="PTHR42954:SF2">
    <property type="entry name" value="FE(2+) TRANSPORT PROTEIN A"/>
    <property type="match status" value="1"/>
</dbReference>
<name>A0ABS6E6J8_9FIRM</name>
<dbReference type="InterPro" id="IPR007167">
    <property type="entry name" value="Fe-transptr_FeoA-like"/>
</dbReference>
<protein>
    <submittedName>
        <fullName evidence="2">Ferrous iron transport protein A</fullName>
    </submittedName>
</protein>
<proteinExistence type="predicted"/>
<evidence type="ECO:0000313" key="2">
    <source>
        <dbReference type="EMBL" id="MBU5438558.1"/>
    </source>
</evidence>
<dbReference type="EMBL" id="JAHLPM010000009">
    <property type="protein sequence ID" value="MBU5438558.1"/>
    <property type="molecule type" value="Genomic_DNA"/>
</dbReference>
<comment type="caution">
    <text evidence="2">The sequence shown here is derived from an EMBL/GenBank/DDBJ whole genome shotgun (WGS) entry which is preliminary data.</text>
</comment>
<sequence length="80" mass="8953">MKGKDSNLPLSNLPVGQFGQVIYLDDNDLKRRFLDLGITPHTVIKTERLNPAGNPIAYNIRGTIIAIRKEEAKNILVKIL</sequence>
<keyword evidence="3" id="KW-1185">Reference proteome</keyword>
<dbReference type="Proteomes" id="UP000749471">
    <property type="component" value="Unassembled WGS sequence"/>
</dbReference>
<dbReference type="Pfam" id="PF04023">
    <property type="entry name" value="FeoA"/>
    <property type="match status" value="1"/>
</dbReference>
<gene>
    <name evidence="2" type="ORF">KQI42_11085</name>
</gene>
<organism evidence="2 3">
    <name type="scientific">Tissierella simiarum</name>
    <dbReference type="NCBI Taxonomy" id="2841534"/>
    <lineage>
        <taxon>Bacteria</taxon>
        <taxon>Bacillati</taxon>
        <taxon>Bacillota</taxon>
        <taxon>Tissierellia</taxon>
        <taxon>Tissierellales</taxon>
        <taxon>Tissierellaceae</taxon>
        <taxon>Tissierella</taxon>
    </lineage>
</organism>